<reference evidence="3 4" key="1">
    <citation type="submission" date="2019-03" db="EMBL/GenBank/DDBJ databases">
        <title>Genomics of glacier-inhabiting Cryobacterium strains.</title>
        <authorList>
            <person name="Liu Q."/>
            <person name="Xin Y.-H."/>
        </authorList>
    </citation>
    <scope>NUCLEOTIDE SEQUENCE [LARGE SCALE GENOMIC DNA]</scope>
    <source>
        <strain evidence="3 4">TMT1-1</strain>
    </source>
</reference>
<evidence type="ECO:0000313" key="3">
    <source>
        <dbReference type="EMBL" id="TFD27156.1"/>
    </source>
</evidence>
<keyword evidence="2" id="KW-0812">Transmembrane</keyword>
<dbReference type="EMBL" id="SOGT01000006">
    <property type="protein sequence ID" value="TFD27156.1"/>
    <property type="molecule type" value="Genomic_DNA"/>
</dbReference>
<comment type="caution">
    <text evidence="3">The sequence shown here is derived from an EMBL/GenBank/DDBJ whole genome shotgun (WGS) entry which is preliminary data.</text>
</comment>
<feature type="compositionally biased region" description="Basic and acidic residues" evidence="1">
    <location>
        <begin position="64"/>
        <end position="73"/>
    </location>
</feature>
<name>A0A4R8ZIH9_9MICO</name>
<protein>
    <submittedName>
        <fullName evidence="3">DUF4245 domain-containing protein</fullName>
    </submittedName>
</protein>
<dbReference type="Proteomes" id="UP000298424">
    <property type="component" value="Unassembled WGS sequence"/>
</dbReference>
<feature type="region of interest" description="Disordered" evidence="1">
    <location>
        <begin position="1"/>
        <end position="74"/>
    </location>
</feature>
<evidence type="ECO:0000256" key="1">
    <source>
        <dbReference type="SAM" id="MobiDB-lite"/>
    </source>
</evidence>
<organism evidence="3 4">
    <name type="scientific">Cryobacterium lyxosi</name>
    <dbReference type="NCBI Taxonomy" id="1259228"/>
    <lineage>
        <taxon>Bacteria</taxon>
        <taxon>Bacillati</taxon>
        <taxon>Actinomycetota</taxon>
        <taxon>Actinomycetes</taxon>
        <taxon>Micrococcales</taxon>
        <taxon>Microbacteriaceae</taxon>
        <taxon>Cryobacterium</taxon>
    </lineage>
</organism>
<feature type="compositionally biased region" description="Basic residues" evidence="1">
    <location>
        <begin position="1"/>
        <end position="11"/>
    </location>
</feature>
<proteinExistence type="predicted"/>
<keyword evidence="4" id="KW-1185">Reference proteome</keyword>
<keyword evidence="2" id="KW-1133">Transmembrane helix</keyword>
<gene>
    <name evidence="3" type="ORF">E3T27_04980</name>
</gene>
<evidence type="ECO:0000313" key="4">
    <source>
        <dbReference type="Proteomes" id="UP000298424"/>
    </source>
</evidence>
<dbReference type="OrthoDB" id="4801970at2"/>
<accession>A0A4R8ZIH9</accession>
<keyword evidence="2" id="KW-0472">Membrane</keyword>
<dbReference type="AlphaFoldDB" id="A0A4R8ZIH9"/>
<dbReference type="InterPro" id="IPR025339">
    <property type="entry name" value="DUF4245"/>
</dbReference>
<sequence length="258" mass="28094">MGTRRSPRPPLRRMADRRQSQTRRGPPRGHGAHDRRRRAHQMSRAPKPPRIVAELGRPETPQETADRLAENSRKYRSHKTVNNLVLSLLVTVGAVLVLVLLVPRNDNPITRDVDYASIAAQVQPVVDHPLASPELPDGWSANDAEWQAGTNGQVPSWYIGLLTPDNQFIGFNQAFDANPTWLAQKLPNSPVVDTASIAGVTWDVYRNSAPAADRGNFEYALVTTAGTSTYLLIGTAPTGDFETLATALAANVAKNGAP</sequence>
<feature type="transmembrane region" description="Helical" evidence="2">
    <location>
        <begin position="81"/>
        <end position="102"/>
    </location>
</feature>
<dbReference type="Pfam" id="PF14030">
    <property type="entry name" value="DUF4245"/>
    <property type="match status" value="1"/>
</dbReference>
<evidence type="ECO:0000256" key="2">
    <source>
        <dbReference type="SAM" id="Phobius"/>
    </source>
</evidence>